<dbReference type="UniPathway" id="UPA00078">
    <property type="reaction ID" value="UER00160"/>
</dbReference>
<feature type="binding site" evidence="10">
    <location>
        <position position="254"/>
    </location>
    <ligand>
        <name>pyridoxal 5'-phosphate</name>
        <dbReference type="ChEBI" id="CHEBI:597326"/>
    </ligand>
</feature>
<evidence type="ECO:0000256" key="1">
    <source>
        <dbReference type="ARBA" id="ARBA00001933"/>
    </source>
</evidence>
<comment type="catalytic activity">
    <reaction evidence="8 10">
        <text>(8S)-8-amino-7-oxononanoate + S-adenosyl-L-methionine = S-adenosyl-4-methylsulfanyl-2-oxobutanoate + (7R,8S)-7,8-diammoniononanoate</text>
        <dbReference type="Rhea" id="RHEA:16861"/>
        <dbReference type="ChEBI" id="CHEBI:16490"/>
        <dbReference type="ChEBI" id="CHEBI:59789"/>
        <dbReference type="ChEBI" id="CHEBI:149468"/>
        <dbReference type="ChEBI" id="CHEBI:149469"/>
        <dbReference type="EC" id="2.6.1.62"/>
    </reaction>
</comment>
<evidence type="ECO:0000256" key="3">
    <source>
        <dbReference type="ARBA" id="ARBA00022576"/>
    </source>
</evidence>
<feature type="binding site" evidence="10">
    <location>
        <position position="400"/>
    </location>
    <ligand>
        <name>substrate</name>
    </ligand>
</feature>
<dbReference type="GO" id="GO:0030170">
    <property type="term" value="F:pyridoxal phosphate binding"/>
    <property type="evidence" value="ECO:0007669"/>
    <property type="project" value="UniProtKB-UniRule"/>
</dbReference>
<dbReference type="Proteomes" id="UP000199063">
    <property type="component" value="Unassembled WGS sequence"/>
</dbReference>
<dbReference type="InterPro" id="IPR015421">
    <property type="entry name" value="PyrdxlP-dep_Trfase_major"/>
</dbReference>
<evidence type="ECO:0000256" key="7">
    <source>
        <dbReference type="ARBA" id="ARBA00022898"/>
    </source>
</evidence>
<keyword evidence="7 10" id="KW-0663">Pyridoxal phosphate</keyword>
<keyword evidence="4 10" id="KW-0808">Transferase</keyword>
<feature type="binding site" evidence="10">
    <location>
        <position position="153"/>
    </location>
    <ligand>
        <name>substrate</name>
    </ligand>
</feature>
<evidence type="ECO:0000313" key="11">
    <source>
        <dbReference type="EMBL" id="SDM43443.1"/>
    </source>
</evidence>
<dbReference type="PANTHER" id="PTHR42684:SF17">
    <property type="entry name" value="ADENOSYLMETHIONINE-8-AMINO-7-OXONONANOATE AMINOTRANSFERASE"/>
    <property type="match status" value="1"/>
</dbReference>
<keyword evidence="6 10" id="KW-0093">Biotin biosynthesis</keyword>
<dbReference type="GO" id="GO:0009102">
    <property type="term" value="P:biotin biosynthetic process"/>
    <property type="evidence" value="ECO:0007669"/>
    <property type="project" value="UniProtKB-UniRule"/>
</dbReference>
<dbReference type="AlphaFoldDB" id="A0A1G9T6T9"/>
<dbReference type="EMBL" id="FNHI01000008">
    <property type="protein sequence ID" value="SDM43443.1"/>
    <property type="molecule type" value="Genomic_DNA"/>
</dbReference>
<keyword evidence="10" id="KW-0963">Cytoplasm</keyword>
<dbReference type="InterPro" id="IPR049704">
    <property type="entry name" value="Aminotrans_3_PPA_site"/>
</dbReference>
<dbReference type="NCBIfam" id="TIGR00508">
    <property type="entry name" value="bioA"/>
    <property type="match status" value="1"/>
</dbReference>
<sequence>MRSSGARELVALDRAHVWHPYGPMPGRTDPLVVESASGVRLRLAEPAHGQVELVDGMSSWWSAVHGYNHPVLNEAARGQLERMSHVMFGGLTHEPAVRLATRLVEITPEPLRHVFLCDSGSVSVEVAVKMCLQYWRSMGRPDKRRLLTWRGGYHGDTWQPMSVCDPEGGMHELWAGVLQRQVFADAPPAGHDAPFDPAYADHLRELVARHADELAAVIVEPVVQGAGGMRFHSPDYLRVLREACDEHDVLLVLDEIATGFGRTGRLFAAEHAGVSPDVMCLGKALTGGYLSMAATLCTEGVADGISRGEVPVLAHGPTFMGNPLAAAVACASIDLLLSQDWEQEVKRLETGLREGLAEAAGIDGVRDVRVLGGIGVVQLDRPVDMAAATEAAVREGVWLRPFRDLIYTMPPYVTSDEDLALITRAVRAAAAAA</sequence>
<dbReference type="GO" id="GO:0005737">
    <property type="term" value="C:cytoplasm"/>
    <property type="evidence" value="ECO:0007669"/>
    <property type="project" value="UniProtKB-SubCell"/>
</dbReference>
<gene>
    <name evidence="10" type="primary">bioA</name>
    <name evidence="11" type="ORF">SAMN05444921_10896</name>
</gene>
<feature type="site" description="Participates in the substrate recognition with KAPA and in a stacking interaction with the adenine ring of SAM" evidence="10">
    <location>
        <position position="21"/>
    </location>
</feature>
<comment type="cofactor">
    <cofactor evidence="1 10">
        <name>pyridoxal 5'-phosphate</name>
        <dbReference type="ChEBI" id="CHEBI:597326"/>
    </cofactor>
</comment>
<accession>A0A1G9T6T9</accession>
<keyword evidence="5 10" id="KW-0949">S-adenosyl-L-methionine</keyword>
<dbReference type="SUPFAM" id="SSF53383">
    <property type="entry name" value="PLP-dependent transferases"/>
    <property type="match status" value="1"/>
</dbReference>
<dbReference type="EC" id="2.6.1.62" evidence="10"/>
<evidence type="ECO:0000256" key="2">
    <source>
        <dbReference type="ARBA" id="ARBA00005063"/>
    </source>
</evidence>
<feature type="modified residue" description="N6-(pyridoxal phosphate)lysine" evidence="10">
    <location>
        <position position="283"/>
    </location>
</feature>
<evidence type="ECO:0000256" key="4">
    <source>
        <dbReference type="ARBA" id="ARBA00022679"/>
    </source>
</evidence>
<evidence type="ECO:0000256" key="9">
    <source>
        <dbReference type="ARBA" id="ARBA00060970"/>
    </source>
</evidence>
<dbReference type="InterPro" id="IPR015422">
    <property type="entry name" value="PyrdxlP-dep_Trfase_small"/>
</dbReference>
<dbReference type="RefSeq" id="WP_167746006.1">
    <property type="nucleotide sequence ID" value="NZ_FNHI01000008.1"/>
</dbReference>
<evidence type="ECO:0000256" key="10">
    <source>
        <dbReference type="HAMAP-Rule" id="MF_00834"/>
    </source>
</evidence>
<reference evidence="12" key="1">
    <citation type="submission" date="2016-10" db="EMBL/GenBank/DDBJ databases">
        <authorList>
            <person name="Varghese N."/>
            <person name="Submissions S."/>
        </authorList>
    </citation>
    <scope>NUCLEOTIDE SEQUENCE [LARGE SCALE GENOMIC DNA]</scope>
    <source>
        <strain evidence="12">CGMCC 4.7042</strain>
    </source>
</reference>
<comment type="subunit">
    <text evidence="10">Homodimer.</text>
</comment>
<dbReference type="InterPro" id="IPR005814">
    <property type="entry name" value="Aminotrans_3"/>
</dbReference>
<feature type="binding site" evidence="10">
    <location>
        <position position="60"/>
    </location>
    <ligand>
        <name>substrate</name>
    </ligand>
</feature>
<dbReference type="GO" id="GO:0004015">
    <property type="term" value="F:adenosylmethionine-8-amino-7-oxononanoate transaminase activity"/>
    <property type="evidence" value="ECO:0007669"/>
    <property type="project" value="UniProtKB-UniRule"/>
</dbReference>
<dbReference type="Pfam" id="PF00202">
    <property type="entry name" value="Aminotran_3"/>
    <property type="match status" value="1"/>
</dbReference>
<name>A0A1G9T6T9_9ACTN</name>
<feature type="binding site" evidence="10">
    <location>
        <position position="283"/>
    </location>
    <ligand>
        <name>substrate</name>
    </ligand>
</feature>
<dbReference type="InterPro" id="IPR005815">
    <property type="entry name" value="BioA"/>
</dbReference>
<dbReference type="HAMAP" id="MF_00834">
    <property type="entry name" value="BioA"/>
    <property type="match status" value="1"/>
</dbReference>
<comment type="function">
    <text evidence="10">Catalyzes the transfer of the alpha-amino group from S-adenosyl-L-methionine (SAM) to 7-keto-8-aminopelargonic acid (KAPA) to form 7,8-diaminopelargonic acid (DAPA). It is the only aminotransferase known to utilize SAM as an amino donor.</text>
</comment>
<evidence type="ECO:0000256" key="6">
    <source>
        <dbReference type="ARBA" id="ARBA00022756"/>
    </source>
</evidence>
<dbReference type="CDD" id="cd00610">
    <property type="entry name" value="OAT_like"/>
    <property type="match status" value="1"/>
</dbReference>
<comment type="subcellular location">
    <subcellularLocation>
        <location evidence="10">Cytoplasm</location>
    </subcellularLocation>
</comment>
<dbReference type="Gene3D" id="3.40.640.10">
    <property type="entry name" value="Type I PLP-dependent aspartate aminotransferase-like (Major domain)"/>
    <property type="match status" value="1"/>
</dbReference>
<dbReference type="STRING" id="1196353.SAMN05444921_10896"/>
<keyword evidence="3 10" id="KW-0032">Aminotransferase</keyword>
<dbReference type="FunFam" id="3.40.640.10:FF:000041">
    <property type="entry name" value="Adenosylmethionine-8-amino-7-oxononanoate aminotransferase"/>
    <property type="match status" value="1"/>
</dbReference>
<evidence type="ECO:0000313" key="12">
    <source>
        <dbReference type="Proteomes" id="UP000199063"/>
    </source>
</evidence>
<comment type="similarity">
    <text evidence="9 10">Belongs to the class-III pyridoxal-phosphate-dependent aminotransferase family. BioA subfamily.</text>
</comment>
<feature type="binding site" evidence="10">
    <location>
        <begin position="120"/>
        <end position="121"/>
    </location>
    <ligand>
        <name>pyridoxal 5'-phosphate</name>
        <dbReference type="ChEBI" id="CHEBI:597326"/>
    </ligand>
</feature>
<feature type="binding site" evidence="10">
    <location>
        <begin position="317"/>
        <end position="318"/>
    </location>
    <ligand>
        <name>pyridoxal 5'-phosphate</name>
        <dbReference type="ChEBI" id="CHEBI:597326"/>
    </ligand>
</feature>
<evidence type="ECO:0000256" key="8">
    <source>
        <dbReference type="ARBA" id="ARBA00048449"/>
    </source>
</evidence>
<proteinExistence type="inferred from homology"/>
<dbReference type="PANTHER" id="PTHR42684">
    <property type="entry name" value="ADENOSYLMETHIONINE-8-AMINO-7-OXONONANOATE AMINOTRANSFERASE"/>
    <property type="match status" value="1"/>
</dbReference>
<dbReference type="GeneID" id="40830073"/>
<dbReference type="PROSITE" id="PS00600">
    <property type="entry name" value="AA_TRANSFER_CLASS_3"/>
    <property type="match status" value="1"/>
</dbReference>
<dbReference type="InterPro" id="IPR015424">
    <property type="entry name" value="PyrdxlP-dep_Trfase"/>
</dbReference>
<feature type="binding site" evidence="10">
    <location>
        <position position="316"/>
    </location>
    <ligand>
        <name>substrate</name>
    </ligand>
</feature>
<keyword evidence="12" id="KW-1185">Reference proteome</keyword>
<dbReference type="Gene3D" id="3.90.1150.10">
    <property type="entry name" value="Aspartate Aminotransferase, domain 1"/>
    <property type="match status" value="1"/>
</dbReference>
<protein>
    <recommendedName>
        <fullName evidence="10">Adenosylmethionine-8-amino-7-oxononanoate aminotransferase</fullName>
        <ecNumber evidence="10">2.6.1.62</ecNumber>
    </recommendedName>
    <alternativeName>
        <fullName evidence="10">7,8-diamino-pelargonic acid aminotransferase</fullName>
        <shortName evidence="10">DAPA AT</shortName>
        <shortName evidence="10">DAPA aminotransferase</shortName>
    </alternativeName>
    <alternativeName>
        <fullName evidence="10">7,8-diaminononanoate synthase</fullName>
        <shortName evidence="10">DANS</shortName>
    </alternativeName>
    <alternativeName>
        <fullName evidence="10">Diaminopelargonic acid synthase</fullName>
    </alternativeName>
</protein>
<evidence type="ECO:0000256" key="5">
    <source>
        <dbReference type="ARBA" id="ARBA00022691"/>
    </source>
</evidence>
<comment type="pathway">
    <text evidence="2 10">Cofactor biosynthesis; biotin biosynthesis; 7,8-diaminononanoate from 8-amino-7-oxononanoate (SAM route): step 1/1.</text>
</comment>
<organism evidence="11 12">
    <name type="scientific">Streptomyces wuyuanensis</name>
    <dbReference type="NCBI Taxonomy" id="1196353"/>
    <lineage>
        <taxon>Bacteria</taxon>
        <taxon>Bacillati</taxon>
        <taxon>Actinomycetota</taxon>
        <taxon>Actinomycetes</taxon>
        <taxon>Kitasatosporales</taxon>
        <taxon>Streptomycetaceae</taxon>
        <taxon>Streptomyces</taxon>
    </lineage>
</organism>
<dbReference type="NCBIfam" id="NF004624">
    <property type="entry name" value="PRK05964.1"/>
    <property type="match status" value="1"/>
</dbReference>